<evidence type="ECO:0000259" key="1">
    <source>
        <dbReference type="Pfam" id="PF00483"/>
    </source>
</evidence>
<dbReference type="EMBL" id="VVXJ01000028">
    <property type="protein sequence ID" value="KAA2374114.1"/>
    <property type="molecule type" value="Genomic_DNA"/>
</dbReference>
<dbReference type="RefSeq" id="WP_022062397.1">
    <property type="nucleotide sequence ID" value="NZ_AP031448.1"/>
</dbReference>
<dbReference type="Gene3D" id="3.90.550.10">
    <property type="entry name" value="Spore Coat Polysaccharide Biosynthesis Protein SpsA, Chain A"/>
    <property type="match status" value="1"/>
</dbReference>
<organism evidence="2 3">
    <name type="scientific">Alistipes shahii</name>
    <dbReference type="NCBI Taxonomy" id="328814"/>
    <lineage>
        <taxon>Bacteria</taxon>
        <taxon>Pseudomonadati</taxon>
        <taxon>Bacteroidota</taxon>
        <taxon>Bacteroidia</taxon>
        <taxon>Bacteroidales</taxon>
        <taxon>Rikenellaceae</taxon>
        <taxon>Alistipes</taxon>
    </lineage>
</organism>
<dbReference type="AlphaFoldDB" id="A0A5B3GKL6"/>
<comment type="caution">
    <text evidence="2">The sequence shown here is derived from an EMBL/GenBank/DDBJ whole genome shotgun (WGS) entry which is preliminary data.</text>
</comment>
<feature type="domain" description="Nucleotidyl transferase" evidence="1">
    <location>
        <begin position="4"/>
        <end position="269"/>
    </location>
</feature>
<proteinExistence type="predicted"/>
<sequence>MQLVLLSGGSGKRLWPLSDNVRSKQFLPLIEKEDGTMESMVQRVVRQAKEIMQINAITIATNASQIDIITQQLGDTISIVTEPERRDTFPAVALATSYLKFSKGCNNDEVIVIMPCDPYTDAGYFRAIAKMIECVEQNVADLVLMGIKPTYPSEKYGYIIPQEEVIEESKEFLKVSRFTEKPSTKVVKELLKQNALWNGGVFAFRLGYMMDIIHKHIQSNCFEDIRNRYQEFPKISFDYEVAEKAQDIAVVPFSGQWKDLGTWNSLSEELKHHIIGNAIMGPHCENTHIINELQCPIYVEGIKDVVVAASPNGILVCSKEYSEEIKKTAENLTSYV</sequence>
<keyword evidence="2" id="KW-0808">Transferase</keyword>
<gene>
    <name evidence="2" type="ORF">F2Y07_11485</name>
</gene>
<reference evidence="2 3" key="1">
    <citation type="journal article" date="2019" name="Nat. Med.">
        <title>A library of human gut bacterial isolates paired with longitudinal multiomics data enables mechanistic microbiome research.</title>
        <authorList>
            <person name="Poyet M."/>
            <person name="Groussin M."/>
            <person name="Gibbons S.M."/>
            <person name="Avila-Pacheco J."/>
            <person name="Jiang X."/>
            <person name="Kearney S.M."/>
            <person name="Perrotta A.R."/>
            <person name="Berdy B."/>
            <person name="Zhao S."/>
            <person name="Lieberman T.D."/>
            <person name="Swanson P.K."/>
            <person name="Smith M."/>
            <person name="Roesemann S."/>
            <person name="Alexander J.E."/>
            <person name="Rich S.A."/>
            <person name="Livny J."/>
            <person name="Vlamakis H."/>
            <person name="Clish C."/>
            <person name="Bullock K."/>
            <person name="Deik A."/>
            <person name="Scott J."/>
            <person name="Pierce K.A."/>
            <person name="Xavier R.J."/>
            <person name="Alm E.J."/>
        </authorList>
    </citation>
    <scope>NUCLEOTIDE SEQUENCE [LARGE SCALE GENOMIC DNA]</scope>
    <source>
        <strain evidence="2 3">BIOML-A1</strain>
    </source>
</reference>
<accession>A0A5B3GKL6</accession>
<dbReference type="InterPro" id="IPR029044">
    <property type="entry name" value="Nucleotide-diphossugar_trans"/>
</dbReference>
<protein>
    <submittedName>
        <fullName evidence="2">NTP transferase domain-containing protein</fullName>
    </submittedName>
</protein>
<dbReference type="GO" id="GO:0009298">
    <property type="term" value="P:GDP-mannose biosynthetic process"/>
    <property type="evidence" value="ECO:0007669"/>
    <property type="project" value="TreeGrafter"/>
</dbReference>
<name>A0A5B3GKL6_9BACT</name>
<dbReference type="SUPFAM" id="SSF53448">
    <property type="entry name" value="Nucleotide-diphospho-sugar transferases"/>
    <property type="match status" value="1"/>
</dbReference>
<dbReference type="Pfam" id="PF00483">
    <property type="entry name" value="NTP_transferase"/>
    <property type="match status" value="1"/>
</dbReference>
<evidence type="ECO:0000313" key="3">
    <source>
        <dbReference type="Proteomes" id="UP000322658"/>
    </source>
</evidence>
<dbReference type="SUPFAM" id="SSF159283">
    <property type="entry name" value="Guanosine diphospho-D-mannose pyrophosphorylase/mannose-6-phosphate isomerase linker domain"/>
    <property type="match status" value="1"/>
</dbReference>
<dbReference type="Proteomes" id="UP000322658">
    <property type="component" value="Unassembled WGS sequence"/>
</dbReference>
<evidence type="ECO:0000313" key="2">
    <source>
        <dbReference type="EMBL" id="KAA2374114.1"/>
    </source>
</evidence>
<dbReference type="InterPro" id="IPR051161">
    <property type="entry name" value="Mannose-6P_isomerase_type2"/>
</dbReference>
<dbReference type="InterPro" id="IPR005835">
    <property type="entry name" value="NTP_transferase_dom"/>
</dbReference>
<dbReference type="PANTHER" id="PTHR46390:SF1">
    <property type="entry name" value="MANNOSE-1-PHOSPHATE GUANYLYLTRANSFERASE"/>
    <property type="match status" value="1"/>
</dbReference>
<dbReference type="GO" id="GO:0004475">
    <property type="term" value="F:mannose-1-phosphate guanylyltransferase (GTP) activity"/>
    <property type="evidence" value="ECO:0007669"/>
    <property type="project" value="TreeGrafter"/>
</dbReference>
<dbReference type="PANTHER" id="PTHR46390">
    <property type="entry name" value="MANNOSE-1-PHOSPHATE GUANYLYLTRANSFERASE"/>
    <property type="match status" value="1"/>
</dbReference>